<dbReference type="OrthoDB" id="4851809at2759"/>
<proteinExistence type="predicted"/>
<protein>
    <recommendedName>
        <fullName evidence="5">Fungal N-terminal domain-containing protein</fullName>
    </recommendedName>
</protein>
<organism evidence="3 4">
    <name type="scientific">Colletotrichum higginsianum</name>
    <dbReference type="NCBI Taxonomy" id="80884"/>
    <lineage>
        <taxon>Eukaryota</taxon>
        <taxon>Fungi</taxon>
        <taxon>Dikarya</taxon>
        <taxon>Ascomycota</taxon>
        <taxon>Pezizomycotina</taxon>
        <taxon>Sordariomycetes</taxon>
        <taxon>Hypocreomycetidae</taxon>
        <taxon>Glomerellales</taxon>
        <taxon>Glomerellaceae</taxon>
        <taxon>Colletotrichum</taxon>
        <taxon>Colletotrichum destructivum species complex</taxon>
    </lineage>
</organism>
<reference evidence="3 4" key="1">
    <citation type="journal article" date="2019" name="Genome Biol. Evol.">
        <title>Genomic Plasticity Mediated by Transposable Elements in the Plant Pathogenic Fungus Colletotrichum higginsianum.</title>
        <authorList>
            <person name="Tsushima A."/>
            <person name="Gan P."/>
            <person name="Kumakura N."/>
            <person name="Narusaka M."/>
            <person name="Takano Y."/>
            <person name="Narusaka Y."/>
            <person name="Shirasu K."/>
        </authorList>
    </citation>
    <scope>NUCLEOTIDE SEQUENCE [LARGE SCALE GENOMIC DNA]</scope>
    <source>
        <strain evidence="3 4">MAFF305635-RFP</strain>
    </source>
</reference>
<evidence type="ECO:0000313" key="3">
    <source>
        <dbReference type="EMBL" id="TID04821.1"/>
    </source>
</evidence>
<evidence type="ECO:0000313" key="4">
    <source>
        <dbReference type="Proteomes" id="UP000305883"/>
    </source>
</evidence>
<evidence type="ECO:0008006" key="5">
    <source>
        <dbReference type="Google" id="ProtNLM"/>
    </source>
</evidence>
<dbReference type="AlphaFoldDB" id="A0A4T0WFK7"/>
<feature type="chain" id="PRO_5020473249" description="Fungal N-terminal domain-containing protein" evidence="2">
    <location>
        <begin position="22"/>
        <end position="1095"/>
    </location>
</feature>
<sequence>MAELLGTVVGVVSLGLQVCSGLNTYLDGVQGHREETESTRRRCNYMEALVKQIEDAQQHNSASFSGSGSPSLQPVLTGAQTELSSLRDYLNKVCAEASTPQTTIAQKIEGQKRKLLYPFRRDHLNRLGERLATANTALQTALDLVQIELSLETGRNLKGLDNALGSLTHDVAALGLGIQDSFQTSHRVSEEIMLSIQSQATETSLLLSSSRDTGAALREDVAELKMMLAAIMSPDVREVCQRMRSKPDAMRMMCDLAAAEPGPDPREDAHQHSSLQIRSGKTHLDFQCRCKPRRVQTRRKRQAGPFYLISEAVAENNHARGCPLAGLVDTDTTWSAGISLQALRGLVSVAVATTLSSARGAGGFSISPVFTYAPVRDNSPAFEVVSVLHQASNLSSYGEFSRGAYSDLASRAVRTLQVIFRTKRASPFDLDEWGSNLLRHASGLRIWEAGNKTLPKEALALLEFLVALGVPRDSADPRSWPLQHLLHFTTSVTLDSGLLNAFDLLYPDNMDFNSRIINAFDLLYPDNRDFNYFELGPVLQQGERGISTMEYHQWLVTQSKKMPELYEDHPAKAVFMRNHAALSRILDADPPTLDLSATDALNQPVLYHLICWPQGLRTVLDRLGTSVIHQHDRHEEYALKYALYRKCPVCVVTHPIRDHGLNDRTCSCIEVVKLLLAADCLVRALQQHGWFANLVAASDRAKYLVVDDLVLRRQRLKEAALARLSPEHIDRVNLNGPSVLDRHTNEVLDLLENHGHDVPFGLNTKTHKYQPTMYHYIAFIWYEYSVVPLADAFYSRGFHEVDLPDARGFTPLMRTWNTGFALWLVQHGANLTSLVPKTVGGYTATHRVLFLAGYHLQQHQHENHSQIMAVARSAIGEAPYLDACRCRCSLRGCHPYSMLLKATQQSTQASVQSGDMGTVNNALDQFLVNTTASLTALEGGDRGIIPRDLVSMWLRGCTFAALPLRHTCCHNGGARHDEEEIVEILEEDAVELRRLETLLVEFEEAVDDSGSSLTEFIQTYWKDKMTSVLCDINRQSLTERDVEGARSLGVYLRVDGCEEKCESEDTDSWSDDESDDERAARWVRYLNDRLDLLIR</sequence>
<dbReference type="EMBL" id="MWPZ01000002">
    <property type="protein sequence ID" value="TID04821.1"/>
    <property type="molecule type" value="Genomic_DNA"/>
</dbReference>
<accession>A0A4T0WFK7</accession>
<keyword evidence="2" id="KW-0732">Signal</keyword>
<keyword evidence="1" id="KW-0175">Coiled coil</keyword>
<dbReference type="Gene3D" id="1.25.40.20">
    <property type="entry name" value="Ankyrin repeat-containing domain"/>
    <property type="match status" value="1"/>
</dbReference>
<evidence type="ECO:0000256" key="2">
    <source>
        <dbReference type="SAM" id="SignalP"/>
    </source>
</evidence>
<dbReference type="Proteomes" id="UP000305883">
    <property type="component" value="Unassembled WGS sequence"/>
</dbReference>
<feature type="coiled-coil region" evidence="1">
    <location>
        <begin position="975"/>
        <end position="1005"/>
    </location>
</feature>
<dbReference type="InterPro" id="IPR036770">
    <property type="entry name" value="Ankyrin_rpt-contain_sf"/>
</dbReference>
<gene>
    <name evidence="3" type="ORF">CH35J_001957</name>
</gene>
<evidence type="ECO:0000256" key="1">
    <source>
        <dbReference type="SAM" id="Coils"/>
    </source>
</evidence>
<comment type="caution">
    <text evidence="3">The sequence shown here is derived from an EMBL/GenBank/DDBJ whole genome shotgun (WGS) entry which is preliminary data.</text>
</comment>
<name>A0A4T0WFK7_9PEZI</name>
<feature type="signal peptide" evidence="2">
    <location>
        <begin position="1"/>
        <end position="21"/>
    </location>
</feature>